<name>A0A099I7C0_CLOIN</name>
<evidence type="ECO:0000313" key="11">
    <source>
        <dbReference type="Proteomes" id="UP000503330"/>
    </source>
</evidence>
<protein>
    <recommendedName>
        <fullName evidence="2">peptidylprolyl isomerase</fullName>
        <ecNumber evidence="2">5.2.1.8</ecNumber>
    </recommendedName>
</protein>
<dbReference type="PANTHER" id="PTHR47245">
    <property type="entry name" value="PEPTIDYLPROLYL ISOMERASE"/>
    <property type="match status" value="1"/>
</dbReference>
<dbReference type="InterPro" id="IPR046357">
    <property type="entry name" value="PPIase_dom_sf"/>
</dbReference>
<keyword evidence="4" id="KW-0697">Rotamase</keyword>
<dbReference type="Proteomes" id="UP000503330">
    <property type="component" value="Chromosome"/>
</dbReference>
<evidence type="ECO:0000313" key="9">
    <source>
        <dbReference type="EMBL" id="QJA02599.1"/>
    </source>
</evidence>
<dbReference type="SUPFAM" id="SSF109998">
    <property type="entry name" value="Triger factor/SurA peptide-binding domain-like"/>
    <property type="match status" value="1"/>
</dbReference>
<gene>
    <name evidence="8" type="ORF">CIAN88_08345</name>
    <name evidence="9" type="ORF">G4D54_09250</name>
</gene>
<dbReference type="EMBL" id="CP048838">
    <property type="protein sequence ID" value="QJA02599.1"/>
    <property type="molecule type" value="Genomic_DNA"/>
</dbReference>
<dbReference type="Gene3D" id="3.10.50.40">
    <property type="match status" value="1"/>
</dbReference>
<evidence type="ECO:0000313" key="10">
    <source>
        <dbReference type="Proteomes" id="UP000030008"/>
    </source>
</evidence>
<reference evidence="9 11" key="2">
    <citation type="submission" date="2020-02" db="EMBL/GenBank/DDBJ databases">
        <authorList>
            <person name="Kociolek L.K."/>
            <person name="Ozer E.A."/>
        </authorList>
    </citation>
    <scope>NUCLEOTIDE SEQUENCE [LARGE SCALE GENOMIC DNA]</scope>
    <source>
        <strain evidence="9 11">ATCC 14501</strain>
    </source>
</reference>
<evidence type="ECO:0000259" key="7">
    <source>
        <dbReference type="Pfam" id="PF13145"/>
    </source>
</evidence>
<dbReference type="RefSeq" id="WP_002608826.1">
    <property type="nucleotide sequence ID" value="NZ_BAAACC010000016.1"/>
</dbReference>
<feature type="chain" id="PRO_5042327004" description="peptidylprolyl isomerase" evidence="6">
    <location>
        <begin position="25"/>
        <end position="292"/>
    </location>
</feature>
<dbReference type="PROSITE" id="PS51257">
    <property type="entry name" value="PROKAR_LIPOPROTEIN"/>
    <property type="match status" value="1"/>
</dbReference>
<sequence>MKKLCTLLAAMMLFTLAGCKDATAGISNGSEALITIEGNKITNGDIYGLIKTSAGANETLSLIKTQIYKKENIKVSDAMKKEAEESVKSLKSMYGDSLQDTLKQYGFDNLEQYKEKSIYPGLQQKELNKKYVKAKEKAMFDSYYPVKAQILEADSKKKAENALKALKDGKDFKAVVKEYGSTTTYKGSEEIYNSKSGLPTTVFDKIKSTNKKGLIESVMEDTSSKKYYVVKVTNATPKDFEEDAINSIVEKASTDIEPAATAYYLKKYDFTVYDKDIYDGIKSTNESYIVQD</sequence>
<dbReference type="InterPro" id="IPR000297">
    <property type="entry name" value="PPIase_PpiC"/>
</dbReference>
<dbReference type="GO" id="GO:0003755">
    <property type="term" value="F:peptidyl-prolyl cis-trans isomerase activity"/>
    <property type="evidence" value="ECO:0007669"/>
    <property type="project" value="UniProtKB-KW"/>
</dbReference>
<evidence type="ECO:0000256" key="2">
    <source>
        <dbReference type="ARBA" id="ARBA00013194"/>
    </source>
</evidence>
<dbReference type="GeneID" id="61925721"/>
<feature type="signal peptide" evidence="6">
    <location>
        <begin position="1"/>
        <end position="24"/>
    </location>
</feature>
<dbReference type="AlphaFoldDB" id="A0A099I7C0"/>
<accession>A0A099I7C0</accession>
<proteinExistence type="predicted"/>
<keyword evidence="3 6" id="KW-0732">Signal</keyword>
<dbReference type="EC" id="5.2.1.8" evidence="2"/>
<dbReference type="Pfam" id="PF13145">
    <property type="entry name" value="Rotamase_2"/>
    <property type="match status" value="1"/>
</dbReference>
<dbReference type="InterPro" id="IPR050245">
    <property type="entry name" value="PrsA_foldase"/>
</dbReference>
<organism evidence="8 10">
    <name type="scientific">Clostridium innocuum</name>
    <dbReference type="NCBI Taxonomy" id="1522"/>
    <lineage>
        <taxon>Bacteria</taxon>
        <taxon>Bacillati</taxon>
        <taxon>Bacillota</taxon>
        <taxon>Clostridia</taxon>
        <taxon>Eubacteriales</taxon>
        <taxon>Clostridiaceae</taxon>
        <taxon>Clostridium</taxon>
    </lineage>
</organism>
<reference evidence="8 10" key="1">
    <citation type="submission" date="2014-08" db="EMBL/GenBank/DDBJ databases">
        <title>Clostridium innocuum, an unnegligible vancomycin-resistant pathogen causing extra-intestinal infections.</title>
        <authorList>
            <person name="Feng Y."/>
            <person name="Chiu C.-H."/>
        </authorList>
    </citation>
    <scope>NUCLEOTIDE SEQUENCE [LARGE SCALE GENOMIC DNA]</scope>
    <source>
        <strain evidence="8 10">AN88</strain>
    </source>
</reference>
<evidence type="ECO:0000256" key="6">
    <source>
        <dbReference type="SAM" id="SignalP"/>
    </source>
</evidence>
<feature type="domain" description="PpiC" evidence="7">
    <location>
        <begin position="135"/>
        <end position="242"/>
    </location>
</feature>
<dbReference type="PANTHER" id="PTHR47245:SF1">
    <property type="entry name" value="FOLDASE PROTEIN PRSA"/>
    <property type="match status" value="1"/>
</dbReference>
<comment type="catalytic activity">
    <reaction evidence="1">
        <text>[protein]-peptidylproline (omega=180) = [protein]-peptidylproline (omega=0)</text>
        <dbReference type="Rhea" id="RHEA:16237"/>
        <dbReference type="Rhea" id="RHEA-COMP:10747"/>
        <dbReference type="Rhea" id="RHEA-COMP:10748"/>
        <dbReference type="ChEBI" id="CHEBI:83833"/>
        <dbReference type="ChEBI" id="CHEBI:83834"/>
        <dbReference type="EC" id="5.2.1.8"/>
    </reaction>
</comment>
<dbReference type="InterPro" id="IPR027304">
    <property type="entry name" value="Trigger_fact/SurA_dom_sf"/>
</dbReference>
<evidence type="ECO:0000313" key="8">
    <source>
        <dbReference type="EMBL" id="KGJ53426.1"/>
    </source>
</evidence>
<evidence type="ECO:0000256" key="3">
    <source>
        <dbReference type="ARBA" id="ARBA00022729"/>
    </source>
</evidence>
<evidence type="ECO:0000256" key="1">
    <source>
        <dbReference type="ARBA" id="ARBA00000971"/>
    </source>
</evidence>
<evidence type="ECO:0000256" key="5">
    <source>
        <dbReference type="ARBA" id="ARBA00023235"/>
    </source>
</evidence>
<evidence type="ECO:0000256" key="4">
    <source>
        <dbReference type="ARBA" id="ARBA00023110"/>
    </source>
</evidence>
<dbReference type="Proteomes" id="UP000030008">
    <property type="component" value="Unassembled WGS sequence"/>
</dbReference>
<dbReference type="EMBL" id="JQIF01000039">
    <property type="protein sequence ID" value="KGJ53426.1"/>
    <property type="molecule type" value="Genomic_DNA"/>
</dbReference>
<keyword evidence="5" id="KW-0413">Isomerase</keyword>